<name>A0ABS2DRN0_9BURK</name>
<organism evidence="1 2">
    <name type="scientific">Sutterella massiliensis</name>
    <dbReference type="NCBI Taxonomy" id="1816689"/>
    <lineage>
        <taxon>Bacteria</taxon>
        <taxon>Pseudomonadati</taxon>
        <taxon>Pseudomonadota</taxon>
        <taxon>Betaproteobacteria</taxon>
        <taxon>Burkholderiales</taxon>
        <taxon>Sutterellaceae</taxon>
        <taxon>Sutterella</taxon>
    </lineage>
</organism>
<comment type="caution">
    <text evidence="1">The sequence shown here is derived from an EMBL/GenBank/DDBJ whole genome shotgun (WGS) entry which is preliminary data.</text>
</comment>
<sequence length="143" mass="15173">MLFGDLQSFLQIRPGSGVLEQGDDRVMTPFVIPGVETPISVLVRRMPGGLFFVHDGAAVVKAVRAATDVLHSRIFKSIEAAWIDAGTQLDEEGRIFTIAHDEKGLANAVARVIEAQIVLGALGAAMQAHESHGEAAAGVHEAH</sequence>
<evidence type="ECO:0000313" key="1">
    <source>
        <dbReference type="EMBL" id="MBM6703998.1"/>
    </source>
</evidence>
<protein>
    <submittedName>
        <fullName evidence="1">Uncharacterized protein</fullName>
    </submittedName>
</protein>
<evidence type="ECO:0000313" key="2">
    <source>
        <dbReference type="Proteomes" id="UP000715095"/>
    </source>
</evidence>
<accession>A0ABS2DRN0</accession>
<gene>
    <name evidence="1" type="ORF">H6A60_05800</name>
</gene>
<reference evidence="1 2" key="1">
    <citation type="journal article" date="2021" name="Sci. Rep.">
        <title>The distribution of antibiotic resistance genes in chicken gut microbiota commensals.</title>
        <authorList>
            <person name="Juricova H."/>
            <person name="Matiasovicova J."/>
            <person name="Kubasova T."/>
            <person name="Cejkova D."/>
            <person name="Rychlik I."/>
        </authorList>
    </citation>
    <scope>NUCLEOTIDE SEQUENCE [LARGE SCALE GENOMIC DNA]</scope>
    <source>
        <strain evidence="1 2">An829</strain>
    </source>
</reference>
<proteinExistence type="predicted"/>
<keyword evidence="2" id="KW-1185">Reference proteome</keyword>
<dbReference type="Proteomes" id="UP000715095">
    <property type="component" value="Unassembled WGS sequence"/>
</dbReference>
<dbReference type="RefSeq" id="WP_205102466.1">
    <property type="nucleotide sequence ID" value="NZ_JACJJC010000007.1"/>
</dbReference>
<dbReference type="EMBL" id="JACJJC010000007">
    <property type="protein sequence ID" value="MBM6703998.1"/>
    <property type="molecule type" value="Genomic_DNA"/>
</dbReference>